<protein>
    <submittedName>
        <fullName evidence="1">Uncharacterized protein</fullName>
    </submittedName>
</protein>
<reference evidence="1 2" key="1">
    <citation type="submission" date="2018-09" db="EMBL/GenBank/DDBJ databases">
        <title>Altererythrobacter spongiae sp. nov., isolated from a marine sponge.</title>
        <authorList>
            <person name="Zhuang L."/>
            <person name="Luo L."/>
        </authorList>
    </citation>
    <scope>NUCLEOTIDE SEQUENCE [LARGE SCALE GENOMIC DNA]</scope>
    <source>
        <strain evidence="1 2">HN-Y73</strain>
    </source>
</reference>
<keyword evidence="2" id="KW-1185">Reference proteome</keyword>
<evidence type="ECO:0000313" key="1">
    <source>
        <dbReference type="EMBL" id="RKF18251.1"/>
    </source>
</evidence>
<gene>
    <name evidence="1" type="ORF">D6851_14845</name>
</gene>
<dbReference type="Proteomes" id="UP000284395">
    <property type="component" value="Unassembled WGS sequence"/>
</dbReference>
<accession>A0A420EC49</accession>
<proteinExistence type="predicted"/>
<evidence type="ECO:0000313" key="2">
    <source>
        <dbReference type="Proteomes" id="UP000284395"/>
    </source>
</evidence>
<dbReference type="RefSeq" id="WP_120325694.1">
    <property type="nucleotide sequence ID" value="NZ_RAPF01000010.1"/>
</dbReference>
<dbReference type="AlphaFoldDB" id="A0A420EC49"/>
<comment type="caution">
    <text evidence="1">The sequence shown here is derived from an EMBL/GenBank/DDBJ whole genome shotgun (WGS) entry which is preliminary data.</text>
</comment>
<dbReference type="EMBL" id="RAPF01000010">
    <property type="protein sequence ID" value="RKF18251.1"/>
    <property type="molecule type" value="Genomic_DNA"/>
</dbReference>
<sequence>MTDIINRLDLTFMLRDWLHIEELFEAEHFSAHSFETTEAMLDIAEKVGREVDSRNNHEFGGMIGRFSSAA</sequence>
<name>A0A420EC49_9SPHN</name>
<organism evidence="1 2">
    <name type="scientific">Altericroceibacterium spongiae</name>
    <dbReference type="NCBI Taxonomy" id="2320269"/>
    <lineage>
        <taxon>Bacteria</taxon>
        <taxon>Pseudomonadati</taxon>
        <taxon>Pseudomonadota</taxon>
        <taxon>Alphaproteobacteria</taxon>
        <taxon>Sphingomonadales</taxon>
        <taxon>Erythrobacteraceae</taxon>
        <taxon>Altericroceibacterium</taxon>
    </lineage>
</organism>